<keyword evidence="4" id="KW-1185">Reference proteome</keyword>
<dbReference type="RefSeq" id="WP_143901007.1">
    <property type="nucleotide sequence ID" value="NZ_VJOL01000008.1"/>
</dbReference>
<dbReference type="Proteomes" id="UP000318542">
    <property type="component" value="Unassembled WGS sequence"/>
</dbReference>
<dbReference type="EMBL" id="VJOL01000008">
    <property type="protein sequence ID" value="TSE31002.1"/>
    <property type="molecule type" value="Genomic_DNA"/>
</dbReference>
<feature type="region of interest" description="Disordered" evidence="1">
    <location>
        <begin position="253"/>
        <end position="318"/>
    </location>
</feature>
<dbReference type="SUPFAM" id="SSF81606">
    <property type="entry name" value="PP2C-like"/>
    <property type="match status" value="1"/>
</dbReference>
<comment type="caution">
    <text evidence="3">The sequence shown here is derived from an EMBL/GenBank/DDBJ whole genome shotgun (WGS) entry which is preliminary data.</text>
</comment>
<dbReference type="EC" id="3.1.3.16" evidence="3"/>
<feature type="compositionally biased region" description="Pro residues" evidence="1">
    <location>
        <begin position="302"/>
        <end position="318"/>
    </location>
</feature>
<dbReference type="CDD" id="cd00143">
    <property type="entry name" value="PP2Cc"/>
    <property type="match status" value="1"/>
</dbReference>
<proteinExistence type="predicted"/>
<accession>A0A554X591</accession>
<sequence length="318" mass="34292">MKFAVYQATHAGGRARNEDRLGYTYTRQAVLLVLADGLGGHPDGDRAADIAVRTFVQDFIDQAQPKLRDPSAFLQATVMHAHHAIRQAAHSDGLDEPPRTTVVAAVVQDGCLTALHSGDSRLYWARGGRLLLRTRDHSYHDKPELFPPQPAGVSRSVLFTCLGANTPPLYDVVDPQPLAAADRILLCSDGLWGVMSDDDIAAGLYGQPLADAVAQLSEEALRRGGRHGDNVSLLGLEWQEDDDFPATQVLEPEAATRARPQPAANPTPAPGLTATELDDEAIERTIAEINDAIRRTRRTPAPASPRPGAAPPPKRQTP</sequence>
<dbReference type="PROSITE" id="PS51746">
    <property type="entry name" value="PPM_2"/>
    <property type="match status" value="1"/>
</dbReference>
<dbReference type="SMART" id="SM00331">
    <property type="entry name" value="PP2C_SIG"/>
    <property type="match status" value="1"/>
</dbReference>
<reference evidence="3 4" key="1">
    <citation type="submission" date="2019-07" db="EMBL/GenBank/DDBJ databases">
        <title>Tepidimonas thermarum AA-1 draft genome.</title>
        <authorList>
            <person name="Da Costa M.S."/>
            <person name="Froufe H.J.C."/>
            <person name="Egas C."/>
            <person name="Albuquerque L."/>
        </authorList>
    </citation>
    <scope>NUCLEOTIDE SEQUENCE [LARGE SCALE GENOMIC DNA]</scope>
    <source>
        <strain evidence="3 4">AA-1</strain>
    </source>
</reference>
<feature type="compositionally biased region" description="Basic and acidic residues" evidence="1">
    <location>
        <begin position="282"/>
        <end position="294"/>
    </location>
</feature>
<dbReference type="OrthoDB" id="9801841at2"/>
<keyword evidence="3" id="KW-0378">Hydrolase</keyword>
<evidence type="ECO:0000313" key="3">
    <source>
        <dbReference type="EMBL" id="TSE31002.1"/>
    </source>
</evidence>
<gene>
    <name evidence="3" type="primary">pstP</name>
    <name evidence="3" type="ORF">Tther_00710</name>
</gene>
<evidence type="ECO:0000259" key="2">
    <source>
        <dbReference type="PROSITE" id="PS51746"/>
    </source>
</evidence>
<feature type="domain" description="PPM-type phosphatase" evidence="2">
    <location>
        <begin position="2"/>
        <end position="238"/>
    </location>
</feature>
<dbReference type="SMART" id="SM00332">
    <property type="entry name" value="PP2Cc"/>
    <property type="match status" value="1"/>
</dbReference>
<dbReference type="Pfam" id="PF13672">
    <property type="entry name" value="PP2C_2"/>
    <property type="match status" value="1"/>
</dbReference>
<dbReference type="AlphaFoldDB" id="A0A554X591"/>
<dbReference type="Gene3D" id="3.60.40.10">
    <property type="entry name" value="PPM-type phosphatase domain"/>
    <property type="match status" value="1"/>
</dbReference>
<dbReference type="InterPro" id="IPR036457">
    <property type="entry name" value="PPM-type-like_dom_sf"/>
</dbReference>
<dbReference type="InterPro" id="IPR001932">
    <property type="entry name" value="PPM-type_phosphatase-like_dom"/>
</dbReference>
<organism evidence="3 4">
    <name type="scientific">Tepidimonas thermarum</name>
    <dbReference type="NCBI Taxonomy" id="335431"/>
    <lineage>
        <taxon>Bacteria</taxon>
        <taxon>Pseudomonadati</taxon>
        <taxon>Pseudomonadota</taxon>
        <taxon>Betaproteobacteria</taxon>
        <taxon>Burkholderiales</taxon>
        <taxon>Tepidimonas</taxon>
    </lineage>
</organism>
<name>A0A554X591_9BURK</name>
<dbReference type="GO" id="GO:0004722">
    <property type="term" value="F:protein serine/threonine phosphatase activity"/>
    <property type="evidence" value="ECO:0007669"/>
    <property type="project" value="UniProtKB-EC"/>
</dbReference>
<evidence type="ECO:0000256" key="1">
    <source>
        <dbReference type="SAM" id="MobiDB-lite"/>
    </source>
</evidence>
<evidence type="ECO:0000313" key="4">
    <source>
        <dbReference type="Proteomes" id="UP000318542"/>
    </source>
</evidence>
<protein>
    <submittedName>
        <fullName evidence="3">PP2C-family Ser/Thr phosphatase</fullName>
        <ecNumber evidence="3">3.1.3.16</ecNumber>
    </submittedName>
</protein>